<proteinExistence type="predicted"/>
<organism evidence="1 2">
    <name type="scientific">Nocardioides luti</name>
    <dbReference type="NCBI Taxonomy" id="2761101"/>
    <lineage>
        <taxon>Bacteria</taxon>
        <taxon>Bacillati</taxon>
        <taxon>Actinomycetota</taxon>
        <taxon>Actinomycetes</taxon>
        <taxon>Propionibacteriales</taxon>
        <taxon>Nocardioidaceae</taxon>
        <taxon>Nocardioides</taxon>
    </lineage>
</organism>
<gene>
    <name evidence="1" type="ORF">H5V45_02485</name>
</gene>
<dbReference type="EMBL" id="JACKXE010000001">
    <property type="protein sequence ID" value="MBB6626179.1"/>
    <property type="molecule type" value="Genomic_DNA"/>
</dbReference>
<accession>A0A7X0RFQ1</accession>
<dbReference type="Proteomes" id="UP000523955">
    <property type="component" value="Unassembled WGS sequence"/>
</dbReference>
<sequence>MTGTDRFGMAAAAWVLVVVGATAGLVLAGVLLVHCAGEDEQVRWSDPVVLDGNVVRVSYVGSECRDHASVDVDESPERVVITVTESVAAGSCSDVGVLYTVDARLDAPLGDRELVDGS</sequence>
<name>A0A7X0RFQ1_9ACTN</name>
<evidence type="ECO:0000313" key="1">
    <source>
        <dbReference type="EMBL" id="MBB6626179.1"/>
    </source>
</evidence>
<dbReference type="AlphaFoldDB" id="A0A7X0RFQ1"/>
<dbReference type="RefSeq" id="WP_185251478.1">
    <property type="nucleotide sequence ID" value="NZ_JACKXE010000001.1"/>
</dbReference>
<reference evidence="1 2" key="1">
    <citation type="submission" date="2020-08" db="EMBL/GenBank/DDBJ databases">
        <authorList>
            <person name="Seo M.-J."/>
        </authorList>
    </citation>
    <scope>NUCLEOTIDE SEQUENCE [LARGE SCALE GENOMIC DNA]</scope>
    <source>
        <strain evidence="1 2">KIGAM211</strain>
    </source>
</reference>
<evidence type="ECO:0000313" key="2">
    <source>
        <dbReference type="Proteomes" id="UP000523955"/>
    </source>
</evidence>
<evidence type="ECO:0008006" key="3">
    <source>
        <dbReference type="Google" id="ProtNLM"/>
    </source>
</evidence>
<keyword evidence="2" id="KW-1185">Reference proteome</keyword>
<protein>
    <recommendedName>
        <fullName evidence="3">DUF4307 domain-containing protein</fullName>
    </recommendedName>
</protein>
<comment type="caution">
    <text evidence="1">The sequence shown here is derived from an EMBL/GenBank/DDBJ whole genome shotgun (WGS) entry which is preliminary data.</text>
</comment>